<protein>
    <submittedName>
        <fullName evidence="1">Squamosa promoter binding-like protein</fullName>
    </submittedName>
</protein>
<name>A0ACC1XPI5_MELAZ</name>
<keyword evidence="2" id="KW-1185">Reference proteome</keyword>
<gene>
    <name evidence="1" type="ORF">OWV82_015358</name>
</gene>
<dbReference type="EMBL" id="CM051401">
    <property type="protein sequence ID" value="KAJ4713238.1"/>
    <property type="molecule type" value="Genomic_DNA"/>
</dbReference>
<accession>A0ACC1XPI5</accession>
<proteinExistence type="predicted"/>
<comment type="caution">
    <text evidence="1">The sequence shown here is derived from an EMBL/GenBank/DDBJ whole genome shotgun (WGS) entry which is preliminary data.</text>
</comment>
<reference evidence="1 2" key="1">
    <citation type="journal article" date="2023" name="Science">
        <title>Complex scaffold remodeling in plant triterpene biosynthesis.</title>
        <authorList>
            <person name="De La Pena R."/>
            <person name="Hodgson H."/>
            <person name="Liu J.C."/>
            <person name="Stephenson M.J."/>
            <person name="Martin A.C."/>
            <person name="Owen C."/>
            <person name="Harkess A."/>
            <person name="Leebens-Mack J."/>
            <person name="Jimenez L.E."/>
            <person name="Osbourn A."/>
            <person name="Sattely E.S."/>
        </authorList>
    </citation>
    <scope>NUCLEOTIDE SEQUENCE [LARGE SCALE GENOMIC DNA]</scope>
    <source>
        <strain evidence="2">cv. JPN11</strain>
        <tissue evidence="1">Leaf</tissue>
    </source>
</reference>
<dbReference type="Proteomes" id="UP001164539">
    <property type="component" value="Chromosome 8"/>
</dbReference>
<sequence>MESWSYVSGGKESVANDTISLCDSSSRSKNSLMGWELNTPRRFGNNILVSDQKAIHNQSFGKFSIQESVGKRLPNNSVRDVSDSKYGSGSVMNPIISTPNKSFGEDESTSRLSNSAVDSNSSHDSFLIDLNLGRFVDQRDVHSSKFSHGAPILSSSESSTPPKRVRLSAINLHTVFCQVYGCNKDLSSSKDYHKRHKVCEAHSKSAKVIVNGIEQRFCQQCSRFHLLAEFDDGKRSCRKRLTGHNERRRKPQVSIHSGRTPKLLQSHDASADSKFQGTKTMSSFVCQDILPGGLFHPQKCGTNDWLKSIKIEEGTAYNSHYKSFSPHYGFEKVIPSFHGNEANTAAESIFSVNNTRHPYDMGGPNSGSSPFFRETTLGIEDFTVFNTASTIQGLSRMSASSCALSLLSSKSQNSSNHLSGIPVARALVIPGSNTHYNTGPVFDKLPGVSSQASTGGVSNKFSSSVNNSVEGSNLGSILMSDSSDAANFDVSNGIYRGLDIMNPKDRLSCEDGATIDLLQLSSQLQQVEHQRQSMQVKDENDSFCWLRIT</sequence>
<evidence type="ECO:0000313" key="2">
    <source>
        <dbReference type="Proteomes" id="UP001164539"/>
    </source>
</evidence>
<organism evidence="1 2">
    <name type="scientific">Melia azedarach</name>
    <name type="common">Chinaberry tree</name>
    <dbReference type="NCBI Taxonomy" id="155640"/>
    <lineage>
        <taxon>Eukaryota</taxon>
        <taxon>Viridiplantae</taxon>
        <taxon>Streptophyta</taxon>
        <taxon>Embryophyta</taxon>
        <taxon>Tracheophyta</taxon>
        <taxon>Spermatophyta</taxon>
        <taxon>Magnoliopsida</taxon>
        <taxon>eudicotyledons</taxon>
        <taxon>Gunneridae</taxon>
        <taxon>Pentapetalae</taxon>
        <taxon>rosids</taxon>
        <taxon>malvids</taxon>
        <taxon>Sapindales</taxon>
        <taxon>Meliaceae</taxon>
        <taxon>Melia</taxon>
    </lineage>
</organism>
<evidence type="ECO:0000313" key="1">
    <source>
        <dbReference type="EMBL" id="KAJ4713238.1"/>
    </source>
</evidence>